<feature type="chain" id="PRO_5023835307" evidence="1">
    <location>
        <begin position="20"/>
        <end position="76"/>
    </location>
</feature>
<proteinExistence type="predicted"/>
<gene>
    <name evidence="2" type="ORF">EJB05_15671</name>
</gene>
<dbReference type="EMBL" id="RWGY01000009">
    <property type="protein sequence ID" value="TVU33858.1"/>
    <property type="molecule type" value="Genomic_DNA"/>
</dbReference>
<reference evidence="2 3" key="1">
    <citation type="journal article" date="2019" name="Sci. Rep.">
        <title>A high-quality genome of Eragrostis curvula grass provides insights into Poaceae evolution and supports new strategies to enhance forage quality.</title>
        <authorList>
            <person name="Carballo J."/>
            <person name="Santos B.A.C.M."/>
            <person name="Zappacosta D."/>
            <person name="Garbus I."/>
            <person name="Selva J.P."/>
            <person name="Gallo C.A."/>
            <person name="Diaz A."/>
            <person name="Albertini E."/>
            <person name="Caccamo M."/>
            <person name="Echenique V."/>
        </authorList>
    </citation>
    <scope>NUCLEOTIDE SEQUENCE [LARGE SCALE GENOMIC DNA]</scope>
    <source>
        <strain evidence="3">cv. Victoria</strain>
        <tissue evidence="2">Leaf</tissue>
    </source>
</reference>
<evidence type="ECO:0000256" key="1">
    <source>
        <dbReference type="SAM" id="SignalP"/>
    </source>
</evidence>
<feature type="signal peptide" evidence="1">
    <location>
        <begin position="1"/>
        <end position="19"/>
    </location>
</feature>
<dbReference type="AlphaFoldDB" id="A0A5J9VDU9"/>
<keyword evidence="3" id="KW-1185">Reference proteome</keyword>
<accession>A0A5J9VDU9</accession>
<dbReference type="OrthoDB" id="10523430at2759"/>
<evidence type="ECO:0000313" key="2">
    <source>
        <dbReference type="EMBL" id="TVU33858.1"/>
    </source>
</evidence>
<dbReference type="Proteomes" id="UP000324897">
    <property type="component" value="Unassembled WGS sequence"/>
</dbReference>
<keyword evidence="1" id="KW-0732">Signal</keyword>
<comment type="caution">
    <text evidence="2">The sequence shown here is derived from an EMBL/GenBank/DDBJ whole genome shotgun (WGS) entry which is preliminary data.</text>
</comment>
<feature type="non-terminal residue" evidence="2">
    <location>
        <position position="1"/>
    </location>
</feature>
<protein>
    <submittedName>
        <fullName evidence="2">Uncharacterized protein</fullName>
    </submittedName>
</protein>
<dbReference type="Gramene" id="TVU33858">
    <property type="protein sequence ID" value="TVU33858"/>
    <property type="gene ID" value="EJB05_15671"/>
</dbReference>
<evidence type="ECO:0000313" key="3">
    <source>
        <dbReference type="Proteomes" id="UP000324897"/>
    </source>
</evidence>
<sequence length="76" mass="8319">MAPLKRFLLVVAFAALVAAETDVLVAAREMKPSEPMMNSAAPFSDKKLYFAPRVPLFIPPRLPPSKIRARGDARAP</sequence>
<name>A0A5J9VDU9_9POAL</name>
<organism evidence="2 3">
    <name type="scientific">Eragrostis curvula</name>
    <name type="common">weeping love grass</name>
    <dbReference type="NCBI Taxonomy" id="38414"/>
    <lineage>
        <taxon>Eukaryota</taxon>
        <taxon>Viridiplantae</taxon>
        <taxon>Streptophyta</taxon>
        <taxon>Embryophyta</taxon>
        <taxon>Tracheophyta</taxon>
        <taxon>Spermatophyta</taxon>
        <taxon>Magnoliopsida</taxon>
        <taxon>Liliopsida</taxon>
        <taxon>Poales</taxon>
        <taxon>Poaceae</taxon>
        <taxon>PACMAD clade</taxon>
        <taxon>Chloridoideae</taxon>
        <taxon>Eragrostideae</taxon>
        <taxon>Eragrostidinae</taxon>
        <taxon>Eragrostis</taxon>
    </lineage>
</organism>